<dbReference type="GO" id="GO:0015979">
    <property type="term" value="P:photosynthesis"/>
    <property type="evidence" value="ECO:0007669"/>
    <property type="project" value="UniProtKB-KW"/>
</dbReference>
<protein>
    <recommendedName>
        <fullName evidence="9">Photosystem II reaction center X protein</fullName>
    </recommendedName>
</protein>
<reference evidence="7 8" key="1">
    <citation type="journal article" date="2024" name="Nat. Commun.">
        <title>Phylogenomics reveals the evolutionary origins of lichenization in chlorophyte algae.</title>
        <authorList>
            <person name="Puginier C."/>
            <person name="Libourel C."/>
            <person name="Otte J."/>
            <person name="Skaloud P."/>
            <person name="Haon M."/>
            <person name="Grisel S."/>
            <person name="Petersen M."/>
            <person name="Berrin J.G."/>
            <person name="Delaux P.M."/>
            <person name="Dal Grande F."/>
            <person name="Keller J."/>
        </authorList>
    </citation>
    <scope>NUCLEOTIDE SEQUENCE [LARGE SCALE GENOMIC DNA]</scope>
    <source>
        <strain evidence="7 8">SAG 2043</strain>
    </source>
</reference>
<feature type="transmembrane region" description="Helical" evidence="6">
    <location>
        <begin position="83"/>
        <end position="105"/>
    </location>
</feature>
<keyword evidence="8" id="KW-1185">Reference proteome</keyword>
<organism evidence="7 8">
    <name type="scientific">[Myrmecia] bisecta</name>
    <dbReference type="NCBI Taxonomy" id="41462"/>
    <lineage>
        <taxon>Eukaryota</taxon>
        <taxon>Viridiplantae</taxon>
        <taxon>Chlorophyta</taxon>
        <taxon>core chlorophytes</taxon>
        <taxon>Trebouxiophyceae</taxon>
        <taxon>Trebouxiales</taxon>
        <taxon>Trebouxiaceae</taxon>
        <taxon>Myrmecia</taxon>
    </lineage>
</organism>
<proteinExistence type="predicted"/>
<evidence type="ECO:0000256" key="1">
    <source>
        <dbReference type="ARBA" id="ARBA00022531"/>
    </source>
</evidence>
<dbReference type="GO" id="GO:0009523">
    <property type="term" value="C:photosystem II"/>
    <property type="evidence" value="ECO:0007669"/>
    <property type="project" value="UniProtKB-KW"/>
</dbReference>
<dbReference type="AlphaFoldDB" id="A0AAW1PE36"/>
<keyword evidence="2 6" id="KW-0812">Transmembrane</keyword>
<dbReference type="Pfam" id="PF06596">
    <property type="entry name" value="PsbX"/>
    <property type="match status" value="1"/>
</dbReference>
<evidence type="ECO:0000256" key="5">
    <source>
        <dbReference type="ARBA" id="ARBA00023276"/>
    </source>
</evidence>
<gene>
    <name evidence="7" type="ORF">WJX72_001131</name>
</gene>
<dbReference type="Proteomes" id="UP001489004">
    <property type="component" value="Unassembled WGS sequence"/>
</dbReference>
<keyword evidence="4 6" id="KW-0472">Membrane</keyword>
<comment type="caution">
    <text evidence="7">The sequence shown here is derived from an EMBL/GenBank/DDBJ whole genome shotgun (WGS) entry which is preliminary data.</text>
</comment>
<feature type="transmembrane region" description="Helical" evidence="6">
    <location>
        <begin position="53"/>
        <end position="71"/>
    </location>
</feature>
<evidence type="ECO:0000256" key="6">
    <source>
        <dbReference type="SAM" id="Phobius"/>
    </source>
</evidence>
<dbReference type="Gene3D" id="1.20.5.510">
    <property type="entry name" value="Single helix bin"/>
    <property type="match status" value="1"/>
</dbReference>
<accession>A0AAW1PE36</accession>
<name>A0AAW1PE36_9CHLO</name>
<keyword evidence="5" id="KW-0604">Photosystem II</keyword>
<evidence type="ECO:0000256" key="3">
    <source>
        <dbReference type="ARBA" id="ARBA00022989"/>
    </source>
</evidence>
<dbReference type="PANTHER" id="PTHR34455:SF1">
    <property type="entry name" value="OS07G0673550 PROTEIN"/>
    <property type="match status" value="1"/>
</dbReference>
<evidence type="ECO:0000313" key="8">
    <source>
        <dbReference type="Proteomes" id="UP001489004"/>
    </source>
</evidence>
<dbReference type="PANTHER" id="PTHR34455">
    <property type="entry name" value="OS07G0673550 PROTEIN"/>
    <property type="match status" value="1"/>
</dbReference>
<evidence type="ECO:0008006" key="9">
    <source>
        <dbReference type="Google" id="ProtNLM"/>
    </source>
</evidence>
<keyword evidence="3 6" id="KW-1133">Transmembrane helix</keyword>
<evidence type="ECO:0000313" key="7">
    <source>
        <dbReference type="EMBL" id="KAK9806746.1"/>
    </source>
</evidence>
<dbReference type="InterPro" id="IPR009518">
    <property type="entry name" value="PSII_PsbX"/>
</dbReference>
<keyword evidence="1" id="KW-0602">Photosynthesis</keyword>
<evidence type="ECO:0000256" key="4">
    <source>
        <dbReference type="ARBA" id="ARBA00023136"/>
    </source>
</evidence>
<sequence>MAVTALAPAASAVSAPRLAARKAVSGVSVARVARPAVCRVNRRVMASAEQKQVAPAAVTAAVASLLASPLAAQAGTTPSLQNLLYSVVAGGAVLGAIALAITAVSNFDPLSRSGR</sequence>
<evidence type="ECO:0000256" key="2">
    <source>
        <dbReference type="ARBA" id="ARBA00022692"/>
    </source>
</evidence>
<dbReference type="EMBL" id="JALJOR010000013">
    <property type="protein sequence ID" value="KAK9806746.1"/>
    <property type="molecule type" value="Genomic_DNA"/>
</dbReference>